<dbReference type="PANTHER" id="PTHR30118">
    <property type="entry name" value="HTH-TYPE TRANSCRIPTIONAL REGULATOR LEUO-RELATED"/>
    <property type="match status" value="1"/>
</dbReference>
<organism evidence="6 7">
    <name type="scientific">Alcaligenes xylosoxydans xylosoxydans</name>
    <name type="common">Achromobacter xylosoxidans</name>
    <dbReference type="NCBI Taxonomy" id="85698"/>
    <lineage>
        <taxon>Bacteria</taxon>
        <taxon>Pseudomonadati</taxon>
        <taxon>Pseudomonadota</taxon>
        <taxon>Betaproteobacteria</taxon>
        <taxon>Burkholderiales</taxon>
        <taxon>Alcaligenaceae</taxon>
        <taxon>Achromobacter</taxon>
    </lineage>
</organism>
<dbReference type="SUPFAM" id="SSF46785">
    <property type="entry name" value="Winged helix' DNA-binding domain"/>
    <property type="match status" value="1"/>
</dbReference>
<keyword evidence="4" id="KW-0804">Transcription</keyword>
<dbReference type="InterPro" id="IPR005119">
    <property type="entry name" value="LysR_subst-bd"/>
</dbReference>
<dbReference type="Pfam" id="PF00126">
    <property type="entry name" value="HTH_1"/>
    <property type="match status" value="1"/>
</dbReference>
<evidence type="ECO:0000313" key="6">
    <source>
        <dbReference type="EMBL" id="AMG39367.1"/>
    </source>
</evidence>
<name>A0A109XXZ9_ALCXX</name>
<evidence type="ECO:0000259" key="5">
    <source>
        <dbReference type="PROSITE" id="PS50931"/>
    </source>
</evidence>
<dbReference type="GO" id="GO:0003677">
    <property type="term" value="F:DNA binding"/>
    <property type="evidence" value="ECO:0007669"/>
    <property type="project" value="UniProtKB-KW"/>
</dbReference>
<evidence type="ECO:0000256" key="4">
    <source>
        <dbReference type="ARBA" id="ARBA00023163"/>
    </source>
</evidence>
<evidence type="ECO:0000256" key="3">
    <source>
        <dbReference type="ARBA" id="ARBA00023125"/>
    </source>
</evidence>
<accession>A0A109XXZ9</accession>
<dbReference type="Gene3D" id="3.40.190.10">
    <property type="entry name" value="Periplasmic binding protein-like II"/>
    <property type="match status" value="2"/>
</dbReference>
<evidence type="ECO:0000256" key="2">
    <source>
        <dbReference type="ARBA" id="ARBA00023015"/>
    </source>
</evidence>
<dbReference type="SUPFAM" id="SSF53850">
    <property type="entry name" value="Periplasmic binding protein-like II"/>
    <property type="match status" value="1"/>
</dbReference>
<proteinExistence type="inferred from homology"/>
<dbReference type="Proteomes" id="UP000060602">
    <property type="component" value="Chromosome"/>
</dbReference>
<dbReference type="Pfam" id="PF03466">
    <property type="entry name" value="LysR_substrate"/>
    <property type="match status" value="1"/>
</dbReference>
<dbReference type="PANTHER" id="PTHR30118:SF15">
    <property type="entry name" value="TRANSCRIPTIONAL REGULATORY PROTEIN"/>
    <property type="match status" value="1"/>
</dbReference>
<keyword evidence="2" id="KW-0805">Transcription regulation</keyword>
<dbReference type="AlphaFoldDB" id="A0A109XXZ9"/>
<dbReference type="InterPro" id="IPR036388">
    <property type="entry name" value="WH-like_DNA-bd_sf"/>
</dbReference>
<feature type="domain" description="HTH lysR-type" evidence="5">
    <location>
        <begin position="3"/>
        <end position="60"/>
    </location>
</feature>
<dbReference type="GO" id="GO:0003700">
    <property type="term" value="F:DNA-binding transcription factor activity"/>
    <property type="evidence" value="ECO:0007669"/>
    <property type="project" value="InterPro"/>
</dbReference>
<dbReference type="PROSITE" id="PS50931">
    <property type="entry name" value="HTH_LYSR"/>
    <property type="match status" value="1"/>
</dbReference>
<dbReference type="RefSeq" id="WP_061073777.1">
    <property type="nucleotide sequence ID" value="NZ_CP014060.2"/>
</dbReference>
<dbReference type="EMBL" id="CP014060">
    <property type="protein sequence ID" value="AMG39367.1"/>
    <property type="molecule type" value="Genomic_DNA"/>
</dbReference>
<dbReference type="CDD" id="cd08460">
    <property type="entry name" value="PBP2_DntR_like_1"/>
    <property type="match status" value="1"/>
</dbReference>
<keyword evidence="3" id="KW-0238">DNA-binding</keyword>
<dbReference type="InterPro" id="IPR036390">
    <property type="entry name" value="WH_DNA-bd_sf"/>
</dbReference>
<comment type="similarity">
    <text evidence="1">Belongs to the LysR transcriptional regulatory family.</text>
</comment>
<dbReference type="InterPro" id="IPR000847">
    <property type="entry name" value="LysR_HTH_N"/>
</dbReference>
<gene>
    <name evidence="6" type="ORF">AL504_27135</name>
</gene>
<evidence type="ECO:0000256" key="1">
    <source>
        <dbReference type="ARBA" id="ARBA00009437"/>
    </source>
</evidence>
<protein>
    <submittedName>
        <fullName evidence="6">LysR family transcriptional regulator</fullName>
    </submittedName>
</protein>
<sequence length="307" mass="34286">MRPDLNLLYALQALLEEGSVVGAARRMNLSAPAMSRTLARIRETTGDPIFVQSGRALVPTPRALQLREQIQDALQQASGVLAPGEQVDLKRLDTRFNVRANDIFTGIYAGRLLDALQNDMPRATLRFMPEEDDVDDEMLRAGRVDLFISASRQLGHEIRVQPLFTTRMVGVACADHPLFMDEISARRVARWGHISVSRRGKSHGPIDEALARQGLDRQVTLTVPTPSAALLALHGSDLILPLPEQLARTAVDMGMKIRLFEMPLELEPVLIMQAWHPRFQHAPAHQWLRRTIRALTEDARDADAAPR</sequence>
<dbReference type="Gene3D" id="1.10.10.10">
    <property type="entry name" value="Winged helix-like DNA-binding domain superfamily/Winged helix DNA-binding domain"/>
    <property type="match status" value="1"/>
</dbReference>
<evidence type="ECO:0000313" key="7">
    <source>
        <dbReference type="Proteomes" id="UP000060602"/>
    </source>
</evidence>
<dbReference type="InterPro" id="IPR050389">
    <property type="entry name" value="LysR-type_TF"/>
</dbReference>
<reference evidence="7" key="1">
    <citation type="submission" date="2015-12" db="EMBL/GenBank/DDBJ databases">
        <title>FDA dAtabase for Regulatory Grade micrObial Sequences (FDA-ARGOS): Supporting development and validation of Infectious Disease Dx tests.</title>
        <authorList>
            <person name="Case J."/>
            <person name="Tallon L."/>
            <person name="Sadzewicz L."/>
            <person name="Sengamalay N."/>
            <person name="Ott S."/>
            <person name="Godinez A."/>
            <person name="Nagaraj S."/>
            <person name="Nadendla S."/>
            <person name="Sichtig H."/>
        </authorList>
    </citation>
    <scope>NUCLEOTIDE SEQUENCE [LARGE SCALE GENOMIC DNA]</scope>
    <source>
        <strain evidence="7">FDAARGOS_147</strain>
    </source>
</reference>